<protein>
    <submittedName>
        <fullName evidence="1">Uncharacterized protein</fullName>
    </submittedName>
</protein>
<organism evidence="1 2">
    <name type="scientific">Plakobranchus ocellatus</name>
    <dbReference type="NCBI Taxonomy" id="259542"/>
    <lineage>
        <taxon>Eukaryota</taxon>
        <taxon>Metazoa</taxon>
        <taxon>Spiralia</taxon>
        <taxon>Lophotrochozoa</taxon>
        <taxon>Mollusca</taxon>
        <taxon>Gastropoda</taxon>
        <taxon>Heterobranchia</taxon>
        <taxon>Euthyneura</taxon>
        <taxon>Panpulmonata</taxon>
        <taxon>Sacoglossa</taxon>
        <taxon>Placobranchoidea</taxon>
        <taxon>Plakobranchidae</taxon>
        <taxon>Plakobranchus</taxon>
    </lineage>
</organism>
<keyword evidence="2" id="KW-1185">Reference proteome</keyword>
<name>A0AAV4ADG0_9GAST</name>
<dbReference type="AlphaFoldDB" id="A0AAV4ADG0"/>
<gene>
    <name evidence="1" type="ORF">PoB_003189500</name>
</gene>
<accession>A0AAV4ADG0</accession>
<comment type="caution">
    <text evidence="1">The sequence shown here is derived from an EMBL/GenBank/DDBJ whole genome shotgun (WGS) entry which is preliminary data.</text>
</comment>
<evidence type="ECO:0000313" key="1">
    <source>
        <dbReference type="EMBL" id="GFO05390.1"/>
    </source>
</evidence>
<reference evidence="1 2" key="1">
    <citation type="journal article" date="2021" name="Elife">
        <title>Chloroplast acquisition without the gene transfer in kleptoplastic sea slugs, Plakobranchus ocellatus.</title>
        <authorList>
            <person name="Maeda T."/>
            <person name="Takahashi S."/>
            <person name="Yoshida T."/>
            <person name="Shimamura S."/>
            <person name="Takaki Y."/>
            <person name="Nagai Y."/>
            <person name="Toyoda A."/>
            <person name="Suzuki Y."/>
            <person name="Arimoto A."/>
            <person name="Ishii H."/>
            <person name="Satoh N."/>
            <person name="Nishiyama T."/>
            <person name="Hasebe M."/>
            <person name="Maruyama T."/>
            <person name="Minagawa J."/>
            <person name="Obokata J."/>
            <person name="Shigenobu S."/>
        </authorList>
    </citation>
    <scope>NUCLEOTIDE SEQUENCE [LARGE SCALE GENOMIC DNA]</scope>
</reference>
<proteinExistence type="predicted"/>
<dbReference type="Proteomes" id="UP000735302">
    <property type="component" value="Unassembled WGS sequence"/>
</dbReference>
<evidence type="ECO:0000313" key="2">
    <source>
        <dbReference type="Proteomes" id="UP000735302"/>
    </source>
</evidence>
<sequence length="92" mass="10371">MLPENSTKVVLAYCVLHDFVRRREKPGNEPANDDSTNFSNLQEKAADANEFAVSTHPGGTCHDAVKFRNQFAELFLLTFSVPRQFERANVVD</sequence>
<dbReference type="EMBL" id="BLXT01003748">
    <property type="protein sequence ID" value="GFO05390.1"/>
    <property type="molecule type" value="Genomic_DNA"/>
</dbReference>